<dbReference type="InterPro" id="IPR002941">
    <property type="entry name" value="DNA_methylase_N4/N6"/>
</dbReference>
<dbReference type="PROSITE" id="PS00092">
    <property type="entry name" value="N6_MTASE"/>
    <property type="match status" value="1"/>
</dbReference>
<reference evidence="5" key="1">
    <citation type="submission" date="2020-03" db="EMBL/GenBank/DDBJ databases">
        <title>The deep terrestrial virosphere.</title>
        <authorList>
            <person name="Holmfeldt K."/>
            <person name="Nilsson E."/>
            <person name="Simone D."/>
            <person name="Lopez-Fernandez M."/>
            <person name="Wu X."/>
            <person name="de Brujin I."/>
            <person name="Lundin D."/>
            <person name="Andersson A."/>
            <person name="Bertilsson S."/>
            <person name="Dopson M."/>
        </authorList>
    </citation>
    <scope>NUCLEOTIDE SEQUENCE</scope>
    <source>
        <strain evidence="5">MM415B00849</strain>
    </source>
</reference>
<dbReference type="GO" id="GO:0003677">
    <property type="term" value="F:DNA binding"/>
    <property type="evidence" value="ECO:0007669"/>
    <property type="project" value="InterPro"/>
</dbReference>
<dbReference type="EMBL" id="MT141458">
    <property type="protein sequence ID" value="QJA61970.1"/>
    <property type="molecule type" value="Genomic_DNA"/>
</dbReference>
<dbReference type="Pfam" id="PF01555">
    <property type="entry name" value="N6_N4_Mtase"/>
    <property type="match status" value="1"/>
</dbReference>
<name>A0A6M3IWQ3_9ZZZZ</name>
<feature type="domain" description="DNA methylase N-4/N-6" evidence="4">
    <location>
        <begin position="144"/>
        <end position="192"/>
    </location>
</feature>
<dbReference type="Gene3D" id="3.40.50.150">
    <property type="entry name" value="Vaccinia Virus protein VP39"/>
    <property type="match status" value="1"/>
</dbReference>
<evidence type="ECO:0000259" key="4">
    <source>
        <dbReference type="Pfam" id="PF01555"/>
    </source>
</evidence>
<accession>A0A6M3IWQ3</accession>
<gene>
    <name evidence="5" type="ORF">MM415B00849_0027</name>
</gene>
<dbReference type="SUPFAM" id="SSF53335">
    <property type="entry name" value="S-adenosyl-L-methionine-dependent methyltransferases"/>
    <property type="match status" value="1"/>
</dbReference>
<evidence type="ECO:0000256" key="1">
    <source>
        <dbReference type="ARBA" id="ARBA00006594"/>
    </source>
</evidence>
<dbReference type="CDD" id="cd02440">
    <property type="entry name" value="AdoMet_MTases"/>
    <property type="match status" value="1"/>
</dbReference>
<dbReference type="InterPro" id="IPR002052">
    <property type="entry name" value="DNA_methylase_N6_adenine_CS"/>
</dbReference>
<dbReference type="AlphaFoldDB" id="A0A6M3IWQ3"/>
<dbReference type="GO" id="GO:0032259">
    <property type="term" value="P:methylation"/>
    <property type="evidence" value="ECO:0007669"/>
    <property type="project" value="UniProtKB-KW"/>
</dbReference>
<organism evidence="5">
    <name type="scientific">viral metagenome</name>
    <dbReference type="NCBI Taxonomy" id="1070528"/>
    <lineage>
        <taxon>unclassified sequences</taxon>
        <taxon>metagenomes</taxon>
        <taxon>organismal metagenomes</taxon>
    </lineage>
</organism>
<proteinExistence type="inferred from homology"/>
<dbReference type="InterPro" id="IPR029063">
    <property type="entry name" value="SAM-dependent_MTases_sf"/>
</dbReference>
<dbReference type="InterPro" id="IPR001091">
    <property type="entry name" value="RM_Methyltransferase"/>
</dbReference>
<protein>
    <submittedName>
        <fullName evidence="5">Putative methyltransferase</fullName>
    </submittedName>
</protein>
<evidence type="ECO:0000256" key="2">
    <source>
        <dbReference type="ARBA" id="ARBA00022603"/>
    </source>
</evidence>
<evidence type="ECO:0000313" key="5">
    <source>
        <dbReference type="EMBL" id="QJA61970.1"/>
    </source>
</evidence>
<dbReference type="GO" id="GO:0008170">
    <property type="term" value="F:N-methyltransferase activity"/>
    <property type="evidence" value="ECO:0007669"/>
    <property type="project" value="InterPro"/>
</dbReference>
<evidence type="ECO:0000256" key="3">
    <source>
        <dbReference type="ARBA" id="ARBA00022679"/>
    </source>
</evidence>
<keyword evidence="3 5" id="KW-0808">Transferase</keyword>
<dbReference type="PRINTS" id="PR00508">
    <property type="entry name" value="S21N4MTFRASE"/>
</dbReference>
<sequence>MIDIIQGDALELAPDRIAAGTVDLIFTDPPYPKEFHYCYEWLAKEAERVLKPDGFLIAYVGPYWKDVVMSYFNEHLQYFYDFILAHKGNTSILWPRKIISGYKSIMCYHLKGQSPLPRTNVLGRWDGTGGDKRFHRWGQDMTTARYYVDCFSKEGDLVVDYFLGGGTTAEVCKRLNRNFIGIEINTETFNMARSRLDGALGPEEKGRQIELV</sequence>
<comment type="similarity">
    <text evidence="1">Belongs to the N(4)/N(6)-methyltransferase family.</text>
</comment>
<keyword evidence="2 5" id="KW-0489">Methyltransferase</keyword>